<name>A0A4U5MJG8_STECR</name>
<organism evidence="3 4">
    <name type="scientific">Steinernema carpocapsae</name>
    <name type="common">Entomopathogenic nematode</name>
    <dbReference type="NCBI Taxonomy" id="34508"/>
    <lineage>
        <taxon>Eukaryota</taxon>
        <taxon>Metazoa</taxon>
        <taxon>Ecdysozoa</taxon>
        <taxon>Nematoda</taxon>
        <taxon>Chromadorea</taxon>
        <taxon>Rhabditida</taxon>
        <taxon>Tylenchina</taxon>
        <taxon>Panagrolaimomorpha</taxon>
        <taxon>Strongyloidoidea</taxon>
        <taxon>Steinernematidae</taxon>
        <taxon>Steinernema</taxon>
    </lineage>
</organism>
<gene>
    <name evidence="3" type="ORF">L596_021684</name>
</gene>
<feature type="transmembrane region" description="Helical" evidence="2">
    <location>
        <begin position="62"/>
        <end position="87"/>
    </location>
</feature>
<dbReference type="Proteomes" id="UP000298663">
    <property type="component" value="Unassembled WGS sequence"/>
</dbReference>
<keyword evidence="2" id="KW-1133">Transmembrane helix</keyword>
<comment type="caution">
    <text evidence="3">The sequence shown here is derived from an EMBL/GenBank/DDBJ whole genome shotgun (WGS) entry which is preliminary data.</text>
</comment>
<keyword evidence="2" id="KW-0812">Transmembrane</keyword>
<keyword evidence="4" id="KW-1185">Reference proteome</keyword>
<feature type="region of interest" description="Disordered" evidence="1">
    <location>
        <begin position="32"/>
        <end position="57"/>
    </location>
</feature>
<evidence type="ECO:0000313" key="4">
    <source>
        <dbReference type="Proteomes" id="UP000298663"/>
    </source>
</evidence>
<reference evidence="3 4" key="2">
    <citation type="journal article" date="2019" name="G3 (Bethesda)">
        <title>Hybrid Assembly of the Genome of the Entomopathogenic Nematode Steinernema carpocapsae Identifies the X-Chromosome.</title>
        <authorList>
            <person name="Serra L."/>
            <person name="Macchietto M."/>
            <person name="Macias-Munoz A."/>
            <person name="McGill C.J."/>
            <person name="Rodriguez I.M."/>
            <person name="Rodriguez B."/>
            <person name="Murad R."/>
            <person name="Mortazavi A."/>
        </authorList>
    </citation>
    <scope>NUCLEOTIDE SEQUENCE [LARGE SCALE GENOMIC DNA]</scope>
    <source>
        <strain evidence="3 4">ALL</strain>
    </source>
</reference>
<accession>A0A4U5MJG8</accession>
<evidence type="ECO:0000256" key="2">
    <source>
        <dbReference type="SAM" id="Phobius"/>
    </source>
</evidence>
<dbReference type="EMBL" id="AZBU02000007">
    <property type="protein sequence ID" value="TKR69539.1"/>
    <property type="molecule type" value="Genomic_DNA"/>
</dbReference>
<sequence>MTESLSTISSTTPSSAFLTLTRDFDATCSDKRTVKDTHDNSDTRESDMKEPEKRKLSKKQKILACLFFALWMLFWTLGILVGGLLFADLARDL</sequence>
<evidence type="ECO:0000256" key="1">
    <source>
        <dbReference type="SAM" id="MobiDB-lite"/>
    </source>
</evidence>
<dbReference type="AlphaFoldDB" id="A0A4U5MJG8"/>
<proteinExistence type="predicted"/>
<protein>
    <submittedName>
        <fullName evidence="3">Uncharacterized protein</fullName>
    </submittedName>
</protein>
<keyword evidence="2" id="KW-0472">Membrane</keyword>
<reference evidence="3 4" key="1">
    <citation type="journal article" date="2015" name="Genome Biol.">
        <title>Comparative genomics of Steinernema reveals deeply conserved gene regulatory networks.</title>
        <authorList>
            <person name="Dillman A.R."/>
            <person name="Macchietto M."/>
            <person name="Porter C.F."/>
            <person name="Rogers A."/>
            <person name="Williams B."/>
            <person name="Antoshechkin I."/>
            <person name="Lee M.M."/>
            <person name="Goodwin Z."/>
            <person name="Lu X."/>
            <person name="Lewis E.E."/>
            <person name="Goodrich-Blair H."/>
            <person name="Stock S.P."/>
            <person name="Adams B.J."/>
            <person name="Sternberg P.W."/>
            <person name="Mortazavi A."/>
        </authorList>
    </citation>
    <scope>NUCLEOTIDE SEQUENCE [LARGE SCALE GENOMIC DNA]</scope>
    <source>
        <strain evidence="3 4">ALL</strain>
    </source>
</reference>
<evidence type="ECO:0000313" key="3">
    <source>
        <dbReference type="EMBL" id="TKR69539.1"/>
    </source>
</evidence>
<feature type="compositionally biased region" description="Basic and acidic residues" evidence="1">
    <location>
        <begin position="32"/>
        <end position="54"/>
    </location>
</feature>